<protein>
    <submittedName>
        <fullName evidence="1">Uncharacterized protein</fullName>
    </submittedName>
</protein>
<name>A0ABR3NWD5_9TELE</name>
<dbReference type="EMBL" id="JAYMGO010000001">
    <property type="protein sequence ID" value="KAL1281338.1"/>
    <property type="molecule type" value="Genomic_DNA"/>
</dbReference>
<proteinExistence type="predicted"/>
<gene>
    <name evidence="1" type="ORF">QQF64_000141</name>
</gene>
<sequence length="111" mass="12411">MKGDNRHPCLTPVFTWKLLVSHSNWNAIVPKQLPKCLTIQSVKHLLIVDNEEFHFRDCSTMMQNSTMLQSCLCMIYSAGNLFVDLEAVGRQCPSFSPGGSDRKPSLVQSGV</sequence>
<organism evidence="1 2">
    <name type="scientific">Cirrhinus molitorella</name>
    <name type="common">mud carp</name>
    <dbReference type="NCBI Taxonomy" id="172907"/>
    <lineage>
        <taxon>Eukaryota</taxon>
        <taxon>Metazoa</taxon>
        <taxon>Chordata</taxon>
        <taxon>Craniata</taxon>
        <taxon>Vertebrata</taxon>
        <taxon>Euteleostomi</taxon>
        <taxon>Actinopterygii</taxon>
        <taxon>Neopterygii</taxon>
        <taxon>Teleostei</taxon>
        <taxon>Ostariophysi</taxon>
        <taxon>Cypriniformes</taxon>
        <taxon>Cyprinidae</taxon>
        <taxon>Labeoninae</taxon>
        <taxon>Labeonini</taxon>
        <taxon>Cirrhinus</taxon>
    </lineage>
</organism>
<comment type="caution">
    <text evidence="1">The sequence shown here is derived from an EMBL/GenBank/DDBJ whole genome shotgun (WGS) entry which is preliminary data.</text>
</comment>
<keyword evidence="2" id="KW-1185">Reference proteome</keyword>
<reference evidence="1 2" key="1">
    <citation type="submission" date="2023-09" db="EMBL/GenBank/DDBJ databases">
        <authorList>
            <person name="Wang M."/>
        </authorList>
    </citation>
    <scope>NUCLEOTIDE SEQUENCE [LARGE SCALE GENOMIC DNA]</scope>
    <source>
        <strain evidence="1">GT-2023</strain>
        <tissue evidence="1">Liver</tissue>
    </source>
</reference>
<evidence type="ECO:0000313" key="2">
    <source>
        <dbReference type="Proteomes" id="UP001558613"/>
    </source>
</evidence>
<dbReference type="Proteomes" id="UP001558613">
    <property type="component" value="Unassembled WGS sequence"/>
</dbReference>
<accession>A0ABR3NWD5</accession>
<evidence type="ECO:0000313" key="1">
    <source>
        <dbReference type="EMBL" id="KAL1281338.1"/>
    </source>
</evidence>